<feature type="transmembrane region" description="Helical" evidence="20">
    <location>
        <begin position="175"/>
        <end position="193"/>
    </location>
</feature>
<dbReference type="EMBL" id="BTRK01000040">
    <property type="protein sequence ID" value="GMR63267.1"/>
    <property type="molecule type" value="Genomic_DNA"/>
</dbReference>
<keyword evidence="7 19" id="KW-0808">Transferase</keyword>
<dbReference type="PANTHER" id="PTHR15362">
    <property type="entry name" value="PHOSPHATIDYLINOSITOL SYNTHASE"/>
    <property type="match status" value="1"/>
</dbReference>
<dbReference type="AlphaFoldDB" id="A0AAN5CP87"/>
<keyword evidence="6" id="KW-0444">Lipid biosynthesis</keyword>
<dbReference type="Gene3D" id="1.20.120.1760">
    <property type="match status" value="1"/>
</dbReference>
<evidence type="ECO:0000256" key="15">
    <source>
        <dbReference type="ARBA" id="ARBA00023211"/>
    </source>
</evidence>
<keyword evidence="23" id="KW-1185">Reference proteome</keyword>
<dbReference type="FunFam" id="1.20.120.1760:FF:000003">
    <property type="entry name" value="CDP-diacylglycerol--inositol 3-phosphatidyltransferase"/>
    <property type="match status" value="1"/>
</dbReference>
<sequence>RMEDSPPSTSRSSSTPVWFFYPNLIGYARIVLALLSMWWFPSSPGRAMLCYAVSAALDAFDGWAARTFNQNSRFGAMLDQLTDRCALLSLVMALCVLYPSWQFSLQLSAVVDIASHWLHLHAADLSGKKTHKQSANPILHLYYTSRPFLGFMCAGNEAFYLFLYIAHFYPGPSLLGVSLMAFLSFLAFPIAAVKSLISLVHLGTAAADVVEMDEKARSQKKE</sequence>
<keyword evidence="8 20" id="KW-0812">Transmembrane</keyword>
<comment type="subcellular location">
    <subcellularLocation>
        <location evidence="3">Membrane</location>
        <topology evidence="3">Multi-pass membrane protein</topology>
    </subcellularLocation>
</comment>
<dbReference type="Pfam" id="PF01066">
    <property type="entry name" value="CDP-OH_P_transf"/>
    <property type="match status" value="1"/>
</dbReference>
<keyword evidence="13 20" id="KW-0472">Membrane</keyword>
<evidence type="ECO:0000256" key="16">
    <source>
        <dbReference type="ARBA" id="ARBA00023264"/>
    </source>
</evidence>
<keyword evidence="15" id="KW-0464">Manganese</keyword>
<dbReference type="GO" id="GO:0046872">
    <property type="term" value="F:metal ion binding"/>
    <property type="evidence" value="ECO:0007669"/>
    <property type="project" value="UniProtKB-KW"/>
</dbReference>
<comment type="similarity">
    <text evidence="4 19">Belongs to the CDP-alcohol phosphatidyltransferase class-I family.</text>
</comment>
<evidence type="ECO:0000313" key="21">
    <source>
        <dbReference type="EMBL" id="GMR48123.1"/>
    </source>
</evidence>
<dbReference type="EC" id="2.7.8.11" evidence="5"/>
<dbReference type="GO" id="GO:0006661">
    <property type="term" value="P:phosphatidylinositol biosynthetic process"/>
    <property type="evidence" value="ECO:0007669"/>
    <property type="project" value="TreeGrafter"/>
</dbReference>
<evidence type="ECO:0000256" key="2">
    <source>
        <dbReference type="ARBA" id="ARBA00001946"/>
    </source>
</evidence>
<proteinExistence type="inferred from homology"/>
<evidence type="ECO:0000256" key="20">
    <source>
        <dbReference type="SAM" id="Phobius"/>
    </source>
</evidence>
<comment type="cofactor">
    <cofactor evidence="2">
        <name>Mg(2+)</name>
        <dbReference type="ChEBI" id="CHEBI:18420"/>
    </cofactor>
</comment>
<dbReference type="PANTHER" id="PTHR15362:SF4">
    <property type="entry name" value="CDP-DIACYLGLYCEROL--INOSITOL 3-PHOSPHATIDYLTRANSFERASE"/>
    <property type="match status" value="1"/>
</dbReference>
<evidence type="ECO:0000313" key="22">
    <source>
        <dbReference type="EMBL" id="GMR63267.1"/>
    </source>
</evidence>
<evidence type="ECO:0000256" key="14">
    <source>
        <dbReference type="ARBA" id="ARBA00023209"/>
    </source>
</evidence>
<evidence type="ECO:0000256" key="12">
    <source>
        <dbReference type="ARBA" id="ARBA00023098"/>
    </source>
</evidence>
<gene>
    <name evidence="21" type="ORF">PMAYCL1PPCAC_18318</name>
    <name evidence="22" type="ORF">PMAYCL1PPCAC_33462</name>
</gene>
<feature type="transmembrane region" description="Helical" evidence="20">
    <location>
        <begin position="148"/>
        <end position="169"/>
    </location>
</feature>
<keyword evidence="11 20" id="KW-1133">Transmembrane helix</keyword>
<dbReference type="InterPro" id="IPR043130">
    <property type="entry name" value="CDP-OH_PTrfase_TM_dom"/>
</dbReference>
<comment type="cofactor">
    <cofactor evidence="1">
        <name>Mn(2+)</name>
        <dbReference type="ChEBI" id="CHEBI:29035"/>
    </cofactor>
</comment>
<evidence type="ECO:0000256" key="10">
    <source>
        <dbReference type="ARBA" id="ARBA00022842"/>
    </source>
</evidence>
<reference evidence="23" key="1">
    <citation type="submission" date="2022-10" db="EMBL/GenBank/DDBJ databases">
        <title>Genome assembly of Pristionchus species.</title>
        <authorList>
            <person name="Yoshida K."/>
            <person name="Sommer R.J."/>
        </authorList>
    </citation>
    <scope>NUCLEOTIDE SEQUENCE [LARGE SCALE GENOMIC DNA]</scope>
    <source>
        <strain evidence="23">RS5460</strain>
    </source>
</reference>
<feature type="transmembrane region" description="Helical" evidence="20">
    <location>
        <begin position="20"/>
        <end position="40"/>
    </location>
</feature>
<evidence type="ECO:0000256" key="8">
    <source>
        <dbReference type="ARBA" id="ARBA00022692"/>
    </source>
</evidence>
<dbReference type="GO" id="GO:0003881">
    <property type="term" value="F:CDP-diacylglycerol-inositol 3-phosphatidyltransferase activity"/>
    <property type="evidence" value="ECO:0007669"/>
    <property type="project" value="UniProtKB-EC"/>
</dbReference>
<evidence type="ECO:0000256" key="3">
    <source>
        <dbReference type="ARBA" id="ARBA00004141"/>
    </source>
</evidence>
<evidence type="ECO:0000256" key="1">
    <source>
        <dbReference type="ARBA" id="ARBA00001936"/>
    </source>
</evidence>
<evidence type="ECO:0000256" key="13">
    <source>
        <dbReference type="ARBA" id="ARBA00023136"/>
    </source>
</evidence>
<keyword evidence="16" id="KW-1208">Phospholipid metabolism</keyword>
<comment type="caution">
    <text evidence="21">The sequence shown here is derived from an EMBL/GenBank/DDBJ whole genome shotgun (WGS) entry which is preliminary data.</text>
</comment>
<accession>A0AAN5CP87</accession>
<dbReference type="PROSITE" id="PS00379">
    <property type="entry name" value="CDP_ALCOHOL_P_TRANSF"/>
    <property type="match status" value="1"/>
</dbReference>
<dbReference type="EMBL" id="BTRK01000004">
    <property type="protein sequence ID" value="GMR48123.1"/>
    <property type="molecule type" value="Genomic_DNA"/>
</dbReference>
<dbReference type="InterPro" id="IPR048254">
    <property type="entry name" value="CDP_ALCOHOL_P_TRANSF_CS"/>
</dbReference>
<dbReference type="InterPro" id="IPR014387">
    <property type="entry name" value="CDP_diag_ino_3_P_euk"/>
</dbReference>
<keyword evidence="12" id="KW-0443">Lipid metabolism</keyword>
<dbReference type="Proteomes" id="UP001328107">
    <property type="component" value="Unassembled WGS sequence"/>
</dbReference>
<evidence type="ECO:0000256" key="5">
    <source>
        <dbReference type="ARBA" id="ARBA00013212"/>
    </source>
</evidence>
<evidence type="ECO:0000256" key="19">
    <source>
        <dbReference type="RuleBase" id="RU003750"/>
    </source>
</evidence>
<protein>
    <recommendedName>
        <fullName evidence="17">CDP-diacylglycerol--inositol 3-phosphatidyltransferase</fullName>
        <ecNumber evidence="5">2.7.8.11</ecNumber>
    </recommendedName>
    <alternativeName>
        <fullName evidence="18">Phosphatidylinositol synthase</fullName>
    </alternativeName>
</protein>
<dbReference type="PIRSF" id="PIRSF000848">
    <property type="entry name" value="CDP_diag_ino_3_P"/>
    <property type="match status" value="1"/>
</dbReference>
<evidence type="ECO:0000256" key="11">
    <source>
        <dbReference type="ARBA" id="ARBA00022989"/>
    </source>
</evidence>
<keyword evidence="14" id="KW-0594">Phospholipid biosynthesis</keyword>
<dbReference type="GO" id="GO:0005794">
    <property type="term" value="C:Golgi apparatus"/>
    <property type="evidence" value="ECO:0007669"/>
    <property type="project" value="TreeGrafter"/>
</dbReference>
<keyword evidence="10" id="KW-0460">Magnesium</keyword>
<evidence type="ECO:0000256" key="18">
    <source>
        <dbReference type="ARBA" id="ARBA00079946"/>
    </source>
</evidence>
<dbReference type="InterPro" id="IPR000462">
    <property type="entry name" value="CDP-OH_P_trans"/>
</dbReference>
<keyword evidence="9" id="KW-0479">Metal-binding</keyword>
<reference evidence="21" key="2">
    <citation type="submission" date="2023-06" db="EMBL/GenBank/DDBJ databases">
        <title>Genome assembly of Pristionchus species.</title>
        <authorList>
            <person name="Yoshida K."/>
            <person name="Sommer R.J."/>
        </authorList>
    </citation>
    <scope>NUCLEOTIDE SEQUENCE</scope>
    <source>
        <strain evidence="21 23">RS5460</strain>
    </source>
</reference>
<evidence type="ECO:0000256" key="6">
    <source>
        <dbReference type="ARBA" id="ARBA00022516"/>
    </source>
</evidence>
<dbReference type="GO" id="GO:0016020">
    <property type="term" value="C:membrane"/>
    <property type="evidence" value="ECO:0007669"/>
    <property type="project" value="UniProtKB-SubCell"/>
</dbReference>
<evidence type="ECO:0000256" key="7">
    <source>
        <dbReference type="ARBA" id="ARBA00022679"/>
    </source>
</evidence>
<evidence type="ECO:0000256" key="17">
    <source>
        <dbReference type="ARBA" id="ARBA00070582"/>
    </source>
</evidence>
<evidence type="ECO:0000256" key="4">
    <source>
        <dbReference type="ARBA" id="ARBA00010441"/>
    </source>
</evidence>
<evidence type="ECO:0000256" key="9">
    <source>
        <dbReference type="ARBA" id="ARBA00022723"/>
    </source>
</evidence>
<name>A0AAN5CP87_9BILA</name>
<organism evidence="21 23">
    <name type="scientific">Pristionchus mayeri</name>
    <dbReference type="NCBI Taxonomy" id="1317129"/>
    <lineage>
        <taxon>Eukaryota</taxon>
        <taxon>Metazoa</taxon>
        <taxon>Ecdysozoa</taxon>
        <taxon>Nematoda</taxon>
        <taxon>Chromadorea</taxon>
        <taxon>Rhabditida</taxon>
        <taxon>Rhabditina</taxon>
        <taxon>Diplogasteromorpha</taxon>
        <taxon>Diplogasteroidea</taxon>
        <taxon>Neodiplogasteridae</taxon>
        <taxon>Pristionchus</taxon>
    </lineage>
</organism>
<evidence type="ECO:0000313" key="23">
    <source>
        <dbReference type="Proteomes" id="UP001328107"/>
    </source>
</evidence>
<feature type="non-terminal residue" evidence="21">
    <location>
        <position position="1"/>
    </location>
</feature>